<proteinExistence type="predicted"/>
<evidence type="ECO:0000313" key="1">
    <source>
        <dbReference type="EMBL" id="MBX40365.1"/>
    </source>
</evidence>
<protein>
    <submittedName>
        <fullName evidence="1">Uncharacterized protein</fullName>
    </submittedName>
</protein>
<reference evidence="1" key="1">
    <citation type="submission" date="2018-02" db="EMBL/GenBank/DDBJ databases">
        <title>Rhizophora mucronata_Transcriptome.</title>
        <authorList>
            <person name="Meera S.P."/>
            <person name="Sreeshan A."/>
            <person name="Augustine A."/>
        </authorList>
    </citation>
    <scope>NUCLEOTIDE SEQUENCE</scope>
    <source>
        <tissue evidence="1">Leaf</tissue>
    </source>
</reference>
<accession>A0A2P2ND12</accession>
<sequence>MKVKKKDKHDQVVAMSCC</sequence>
<dbReference type="EMBL" id="GGEC01059881">
    <property type="protein sequence ID" value="MBX40365.1"/>
    <property type="molecule type" value="Transcribed_RNA"/>
</dbReference>
<name>A0A2P2ND12_RHIMU</name>
<dbReference type="AlphaFoldDB" id="A0A2P2ND12"/>
<organism evidence="1">
    <name type="scientific">Rhizophora mucronata</name>
    <name type="common">Asiatic mangrove</name>
    <dbReference type="NCBI Taxonomy" id="61149"/>
    <lineage>
        <taxon>Eukaryota</taxon>
        <taxon>Viridiplantae</taxon>
        <taxon>Streptophyta</taxon>
        <taxon>Embryophyta</taxon>
        <taxon>Tracheophyta</taxon>
        <taxon>Spermatophyta</taxon>
        <taxon>Magnoliopsida</taxon>
        <taxon>eudicotyledons</taxon>
        <taxon>Gunneridae</taxon>
        <taxon>Pentapetalae</taxon>
        <taxon>rosids</taxon>
        <taxon>fabids</taxon>
        <taxon>Malpighiales</taxon>
        <taxon>Rhizophoraceae</taxon>
        <taxon>Rhizophora</taxon>
    </lineage>
</organism>